<evidence type="ECO:0008006" key="3">
    <source>
        <dbReference type="Google" id="ProtNLM"/>
    </source>
</evidence>
<evidence type="ECO:0000313" key="1">
    <source>
        <dbReference type="EMBL" id="TYB33017.1"/>
    </source>
</evidence>
<name>A0A5D0MH59_FLESI</name>
<dbReference type="AlphaFoldDB" id="A0A5D0MH59"/>
<organism evidence="1 2">
    <name type="scientific">Flexistipes sinusarabici</name>
    <dbReference type="NCBI Taxonomy" id="2352"/>
    <lineage>
        <taxon>Bacteria</taxon>
        <taxon>Pseudomonadati</taxon>
        <taxon>Deferribacterota</taxon>
        <taxon>Deferribacteres</taxon>
        <taxon>Deferribacterales</taxon>
        <taxon>Flexistipitaceae</taxon>
        <taxon>Flexistipes</taxon>
    </lineage>
</organism>
<dbReference type="EMBL" id="VSIV01000217">
    <property type="protein sequence ID" value="TYB33017.1"/>
    <property type="molecule type" value="Genomic_DNA"/>
</dbReference>
<reference evidence="1 2" key="1">
    <citation type="submission" date="2019-08" db="EMBL/GenBank/DDBJ databases">
        <title>Genomic characterization of a novel candidate phylum (ARYD3) from a high temperature, high salinity tertiary oil reservoir in north central Oklahoma, USA.</title>
        <authorList>
            <person name="Youssef N.H."/>
            <person name="Yadav A."/>
            <person name="Elshahed M.S."/>
        </authorList>
    </citation>
    <scope>NUCLEOTIDE SEQUENCE [LARGE SCALE GENOMIC DNA]</scope>
    <source>
        <strain evidence="1">ARYD1</strain>
    </source>
</reference>
<gene>
    <name evidence="1" type="ORF">FXF49_08445</name>
</gene>
<evidence type="ECO:0000313" key="2">
    <source>
        <dbReference type="Proteomes" id="UP000323337"/>
    </source>
</evidence>
<sequence>MFNQKIQGVYFWKLIRIKIFLDIATELVNYGQPHTIPKQNIINTLGDLFYMIFNSYIHGVYSRKNKKEILIFESGRKTFVENNYIDIYISDIVEELKKSNSSYEIVDKPVLRKRHFNKSSGERSYYEHMFLSYVFKRIMPSKKLSSKEKRIIRDIEVELKNSFSINFKLHSYIKNQIKIFKLDKTFYVKLLKKRGVKKVFLVCSYGKEALIQACKEKGIECIELQHGTMGRYHLGYSFPIKIKVPYFPDKIYVFGKFWYDTTPLPLNKNNIIIKGNFYFNNLLKKYKELPKINNQIVFISQGTIGYQLSIIAFEFAMKYIDFHVIFKLHPGEFGRWQNEYPRLCKAIKLKNFTLIDNQKRSLHEVLAKSQYQVGVSSTAIFEGLALSCKTIIVSLPGYEYMDYLLHKNFAVLARNSKEILLQIQKNNFVNVDIDYYFSNKR</sequence>
<accession>A0A5D0MH59</accession>
<dbReference type="Proteomes" id="UP000323337">
    <property type="component" value="Unassembled WGS sequence"/>
</dbReference>
<proteinExistence type="predicted"/>
<dbReference type="RefSeq" id="WP_303701462.1">
    <property type="nucleotide sequence ID" value="NZ_VSIV01000217.1"/>
</dbReference>
<comment type="caution">
    <text evidence="1">The sequence shown here is derived from an EMBL/GenBank/DDBJ whole genome shotgun (WGS) entry which is preliminary data.</text>
</comment>
<protein>
    <recommendedName>
        <fullName evidence="3">Capsule polysaccharide biosynthesis protein</fullName>
    </recommendedName>
</protein>